<sequence length="240" mass="25181">MTQTMDITKRGESMGDEQIVDETDSPTLESAEVGSETAGSAAESSSETTESDDTAVPTSRMAVQRARIRAGLRWPATASDRAWGRALGVLGVVGLALVGGLVYLWIAASHGAADEAAGGGALAAAKKDVPTLLSYDYKTVDITFPAAAQSILTGGFQNDYRQLGLAVIQPEAKKKQVVTRAQVVDGGVISSTRDAVSVLLFVDQTTTSNDQTGQRLDGSRIRIDLVRVGADWKISALTPI</sequence>
<dbReference type="GO" id="GO:0016020">
    <property type="term" value="C:membrane"/>
    <property type="evidence" value="ECO:0007669"/>
    <property type="project" value="UniProtKB-SubCell"/>
</dbReference>
<organism evidence="5 6">
    <name type="scientific">Gordonia asplenii</name>
    <dbReference type="NCBI Taxonomy" id="2725283"/>
    <lineage>
        <taxon>Bacteria</taxon>
        <taxon>Bacillati</taxon>
        <taxon>Actinomycetota</taxon>
        <taxon>Actinomycetes</taxon>
        <taxon>Mycobacteriales</taxon>
        <taxon>Gordoniaceae</taxon>
        <taxon>Gordonia</taxon>
    </lineage>
</organism>
<evidence type="ECO:0000256" key="4">
    <source>
        <dbReference type="SAM" id="Phobius"/>
    </source>
</evidence>
<dbReference type="AlphaFoldDB" id="A0A848L356"/>
<feature type="compositionally biased region" description="Low complexity" evidence="3">
    <location>
        <begin position="29"/>
        <end position="48"/>
    </location>
</feature>
<comment type="caution">
    <text evidence="5">The sequence shown here is derived from an EMBL/GenBank/DDBJ whole genome shotgun (WGS) entry which is preliminary data.</text>
</comment>
<feature type="transmembrane region" description="Helical" evidence="4">
    <location>
        <begin position="82"/>
        <end position="106"/>
    </location>
</feature>
<keyword evidence="2 4" id="KW-0472">Membrane</keyword>
<gene>
    <name evidence="5" type="ORF">HH308_29000</name>
</gene>
<keyword evidence="6" id="KW-1185">Reference proteome</keyword>
<evidence type="ECO:0000313" key="6">
    <source>
        <dbReference type="Proteomes" id="UP000550729"/>
    </source>
</evidence>
<reference evidence="5 6" key="1">
    <citation type="submission" date="2020-04" db="EMBL/GenBank/DDBJ databases">
        <title>Gordonia sp. nov. TBRC 11910.</title>
        <authorList>
            <person name="Suriyachadkun C."/>
        </authorList>
    </citation>
    <scope>NUCLEOTIDE SEQUENCE [LARGE SCALE GENOMIC DNA]</scope>
    <source>
        <strain evidence="5 6">TBRC 11910</strain>
    </source>
</reference>
<proteinExistence type="predicted"/>
<keyword evidence="4" id="KW-1133">Transmembrane helix</keyword>
<evidence type="ECO:0000256" key="2">
    <source>
        <dbReference type="ARBA" id="ARBA00023136"/>
    </source>
</evidence>
<protein>
    <recommendedName>
        <fullName evidence="7">Mce-associated membrane protein</fullName>
    </recommendedName>
</protein>
<accession>A0A848L356</accession>
<feature type="region of interest" description="Disordered" evidence="3">
    <location>
        <begin position="1"/>
        <end position="60"/>
    </location>
</feature>
<evidence type="ECO:0000256" key="3">
    <source>
        <dbReference type="SAM" id="MobiDB-lite"/>
    </source>
</evidence>
<dbReference type="RefSeq" id="WP_170197769.1">
    <property type="nucleotide sequence ID" value="NZ_JABBNB010000060.1"/>
</dbReference>
<evidence type="ECO:0000313" key="5">
    <source>
        <dbReference type="EMBL" id="NMO05264.1"/>
    </source>
</evidence>
<evidence type="ECO:0000256" key="1">
    <source>
        <dbReference type="ARBA" id="ARBA00004370"/>
    </source>
</evidence>
<dbReference type="Proteomes" id="UP000550729">
    <property type="component" value="Unassembled WGS sequence"/>
</dbReference>
<name>A0A848L356_9ACTN</name>
<keyword evidence="4" id="KW-0812">Transmembrane</keyword>
<evidence type="ECO:0008006" key="7">
    <source>
        <dbReference type="Google" id="ProtNLM"/>
    </source>
</evidence>
<dbReference type="PANTHER" id="PTHR37042">
    <property type="entry name" value="OUTER MEMBRANE PROTEIN RV1973"/>
    <property type="match status" value="1"/>
</dbReference>
<comment type="subcellular location">
    <subcellularLocation>
        <location evidence="1">Membrane</location>
    </subcellularLocation>
</comment>
<dbReference type="EMBL" id="JABBNB010000060">
    <property type="protein sequence ID" value="NMO05264.1"/>
    <property type="molecule type" value="Genomic_DNA"/>
</dbReference>
<feature type="compositionally biased region" description="Acidic residues" evidence="3">
    <location>
        <begin position="14"/>
        <end position="24"/>
    </location>
</feature>
<dbReference type="PANTHER" id="PTHR37042:SF4">
    <property type="entry name" value="OUTER MEMBRANE PROTEIN RV1973"/>
    <property type="match status" value="1"/>
</dbReference>